<reference evidence="8" key="1">
    <citation type="journal article" date="2014" name="Int. J. Syst. Evol. Microbiol.">
        <title>Complete genome sequence of Corynebacterium casei LMG S-19264T (=DSM 44701T), isolated from a smear-ripened cheese.</title>
        <authorList>
            <consortium name="US DOE Joint Genome Institute (JGI-PGF)"/>
            <person name="Walter F."/>
            <person name="Albersmeier A."/>
            <person name="Kalinowski J."/>
            <person name="Ruckert C."/>
        </authorList>
    </citation>
    <scope>NUCLEOTIDE SEQUENCE</scope>
    <source>
        <strain evidence="8">JCM 12862</strain>
    </source>
</reference>
<evidence type="ECO:0000256" key="2">
    <source>
        <dbReference type="ARBA" id="ARBA00022638"/>
    </source>
</evidence>
<evidence type="ECO:0000256" key="4">
    <source>
        <dbReference type="ARBA" id="ARBA00032108"/>
    </source>
</evidence>
<dbReference type="GO" id="GO:0042742">
    <property type="term" value="P:defense response to bacterium"/>
    <property type="evidence" value="ECO:0007669"/>
    <property type="project" value="UniProtKB-KW"/>
</dbReference>
<dbReference type="InterPro" id="IPR051056">
    <property type="entry name" value="Glycosyl_Hydrolase_73"/>
</dbReference>
<gene>
    <name evidence="8" type="ORF">GCM10007962_00150</name>
</gene>
<dbReference type="PANTHER" id="PTHR33308:SF9">
    <property type="entry name" value="PEPTIDOGLYCAN HYDROLASE FLGJ"/>
    <property type="match status" value="1"/>
</dbReference>
<evidence type="ECO:0000256" key="3">
    <source>
        <dbReference type="ARBA" id="ARBA00022801"/>
    </source>
</evidence>
<dbReference type="CDD" id="cd00118">
    <property type="entry name" value="LysM"/>
    <property type="match status" value="2"/>
</dbReference>
<feature type="region of interest" description="Disordered" evidence="5">
    <location>
        <begin position="230"/>
        <end position="262"/>
    </location>
</feature>
<keyword evidence="3" id="KW-0378">Hydrolase</keyword>
<dbReference type="SUPFAM" id="SSF54106">
    <property type="entry name" value="LysM domain"/>
    <property type="match status" value="2"/>
</dbReference>
<keyword evidence="1" id="KW-0929">Antimicrobial</keyword>
<feature type="domain" description="LysM" evidence="7">
    <location>
        <begin position="322"/>
        <end position="365"/>
    </location>
</feature>
<protein>
    <recommendedName>
        <fullName evidence="4">Peptidoglycan hydrolase</fullName>
    </recommendedName>
</protein>
<feature type="signal peptide" evidence="6">
    <location>
        <begin position="1"/>
        <end position="23"/>
    </location>
</feature>
<evidence type="ECO:0000259" key="7">
    <source>
        <dbReference type="PROSITE" id="PS51782"/>
    </source>
</evidence>
<feature type="domain" description="LysM" evidence="7">
    <location>
        <begin position="270"/>
        <end position="313"/>
    </location>
</feature>
<reference evidence="8" key="2">
    <citation type="submission" date="2020-09" db="EMBL/GenBank/DDBJ databases">
        <authorList>
            <person name="Sun Q."/>
            <person name="Ohkuma M."/>
        </authorList>
    </citation>
    <scope>NUCLEOTIDE SEQUENCE</scope>
    <source>
        <strain evidence="8">JCM 12862</strain>
    </source>
</reference>
<dbReference type="EMBL" id="BMNR01000001">
    <property type="protein sequence ID" value="GGK09952.1"/>
    <property type="molecule type" value="Genomic_DNA"/>
</dbReference>
<dbReference type="Gene3D" id="1.10.530.10">
    <property type="match status" value="1"/>
</dbReference>
<organism evidence="8 9">
    <name type="scientific">Yeosuana aromativorans</name>
    <dbReference type="NCBI Taxonomy" id="288019"/>
    <lineage>
        <taxon>Bacteria</taxon>
        <taxon>Pseudomonadati</taxon>
        <taxon>Bacteroidota</taxon>
        <taxon>Flavobacteriia</taxon>
        <taxon>Flavobacteriales</taxon>
        <taxon>Flavobacteriaceae</taxon>
        <taxon>Yeosuana</taxon>
    </lineage>
</organism>
<dbReference type="AlphaFoldDB" id="A0A8J3BHD0"/>
<evidence type="ECO:0000313" key="8">
    <source>
        <dbReference type="EMBL" id="GGK09952.1"/>
    </source>
</evidence>
<dbReference type="Proteomes" id="UP000612329">
    <property type="component" value="Unassembled WGS sequence"/>
</dbReference>
<comment type="caution">
    <text evidence="8">The sequence shown here is derived from an EMBL/GenBank/DDBJ whole genome shotgun (WGS) entry which is preliminary data.</text>
</comment>
<feature type="chain" id="PRO_5035211604" description="Peptidoglycan hydrolase" evidence="6">
    <location>
        <begin position="24"/>
        <end position="366"/>
    </location>
</feature>
<dbReference type="Gene3D" id="3.10.350.10">
    <property type="entry name" value="LysM domain"/>
    <property type="match status" value="2"/>
</dbReference>
<dbReference type="GO" id="GO:0031640">
    <property type="term" value="P:killing of cells of another organism"/>
    <property type="evidence" value="ECO:0007669"/>
    <property type="project" value="UniProtKB-KW"/>
</dbReference>
<dbReference type="InterPro" id="IPR036779">
    <property type="entry name" value="LysM_dom_sf"/>
</dbReference>
<evidence type="ECO:0000256" key="6">
    <source>
        <dbReference type="SAM" id="SignalP"/>
    </source>
</evidence>
<evidence type="ECO:0000313" key="9">
    <source>
        <dbReference type="Proteomes" id="UP000612329"/>
    </source>
</evidence>
<dbReference type="InterPro" id="IPR018392">
    <property type="entry name" value="LysM"/>
</dbReference>
<dbReference type="SMART" id="SM00257">
    <property type="entry name" value="LysM"/>
    <property type="match status" value="2"/>
</dbReference>
<dbReference type="Pfam" id="PF01476">
    <property type="entry name" value="LysM"/>
    <property type="match status" value="2"/>
</dbReference>
<feature type="compositionally biased region" description="Basic and acidic residues" evidence="5">
    <location>
        <begin position="244"/>
        <end position="262"/>
    </location>
</feature>
<dbReference type="GO" id="GO:0004040">
    <property type="term" value="F:amidase activity"/>
    <property type="evidence" value="ECO:0007669"/>
    <property type="project" value="InterPro"/>
</dbReference>
<dbReference type="PANTHER" id="PTHR33308">
    <property type="entry name" value="PEPTIDOGLYCAN HYDROLASE FLGJ"/>
    <property type="match status" value="1"/>
</dbReference>
<proteinExistence type="predicted"/>
<evidence type="ECO:0000256" key="5">
    <source>
        <dbReference type="SAM" id="MobiDB-lite"/>
    </source>
</evidence>
<accession>A0A8J3BHD0</accession>
<dbReference type="Pfam" id="PF01832">
    <property type="entry name" value="Glucosaminidase"/>
    <property type="match status" value="1"/>
</dbReference>
<dbReference type="PROSITE" id="PS51782">
    <property type="entry name" value="LYSM"/>
    <property type="match status" value="2"/>
</dbReference>
<dbReference type="PROSITE" id="PS51257">
    <property type="entry name" value="PROKAR_LIPOPROTEIN"/>
    <property type="match status" value="1"/>
</dbReference>
<dbReference type="SMART" id="SM00047">
    <property type="entry name" value="LYZ2"/>
    <property type="match status" value="1"/>
</dbReference>
<evidence type="ECO:0000256" key="1">
    <source>
        <dbReference type="ARBA" id="ARBA00022529"/>
    </source>
</evidence>
<sequence length="366" mass="41355">MFKKIVLLLLLGSLIYSCGSKRAAARKRHSKAKTEHVVISETPKDTGVITSVEPSSIEPVKITSTEQYLNMYSAIAQEEMRLYGIPASITLAQGILESNSGRGRLSVEANNHFGIKCHDWTGARVYHDDDKAQECFRKYKDAKYSYRDHSLFLTTRKRYAELFDLDKDDYKRWAKGLKAAGYATDRKYPDKLIALIERYKLYNLDDEVLNQTGKRKNKYVDPSLTEIATTKSNENDSTSEENVIEDKKDSTDIISRPSDKTQSKIATDSSTYTVQQGETLYAIAKKYNLTVEQLQDMNGLTDTAIKLGQQLKVKSQSESERITYTVEQGDTLYSISKKYNISVQALQLLNGLNDSTISIGQELVVK</sequence>
<keyword evidence="9" id="KW-1185">Reference proteome</keyword>
<name>A0A8J3BHD0_9FLAO</name>
<keyword evidence="2" id="KW-0081">Bacteriolytic enzyme</keyword>
<dbReference type="InterPro" id="IPR002901">
    <property type="entry name" value="MGlyc_endo_b_GlcNAc-like_dom"/>
</dbReference>
<keyword evidence="6" id="KW-0732">Signal</keyword>